<accession>A0A2H1JAA8</accession>
<name>A0A2H1JAA8_BRELN</name>
<dbReference type="AlphaFoldDB" id="A0A2H1JAA8"/>
<proteinExistence type="predicted"/>
<sequence>MSEQVVVPIGEYLGSLPFHEKGTNREPVFVDAQMIAGTLIRLSDEQADVMAFCRHLRLRTELDEWLGNEQIDSTVFDELVEAGLLRIGTDESAMDWLQDCTIVPWGRSLGWDGALNLLSPSDEVYQVAPVYYWLWLYSRTGRSIAEVLEFLRMEAAVSNVSNASESDVSAALMHMLAVDLGRLDLTASAAETN</sequence>
<organism evidence="1 2">
    <name type="scientific">Brevibacterium linens ATCC 9172</name>
    <dbReference type="NCBI Taxonomy" id="1255617"/>
    <lineage>
        <taxon>Bacteria</taxon>
        <taxon>Bacillati</taxon>
        <taxon>Actinomycetota</taxon>
        <taxon>Actinomycetes</taxon>
        <taxon>Micrococcales</taxon>
        <taxon>Brevibacteriaceae</taxon>
        <taxon>Brevibacterium</taxon>
    </lineage>
</organism>
<evidence type="ECO:0000313" key="1">
    <source>
        <dbReference type="EMBL" id="SMX84416.1"/>
    </source>
</evidence>
<dbReference type="EMBL" id="FXYY01000010">
    <property type="protein sequence ID" value="SMX84416.1"/>
    <property type="molecule type" value="Genomic_DNA"/>
</dbReference>
<reference evidence="1 2" key="1">
    <citation type="submission" date="2017-03" db="EMBL/GenBank/DDBJ databases">
        <authorList>
            <person name="Afonso C.L."/>
            <person name="Miller P.J."/>
            <person name="Scott M.A."/>
            <person name="Spackman E."/>
            <person name="Goraichik I."/>
            <person name="Dimitrov K.M."/>
            <person name="Suarez D.L."/>
            <person name="Swayne D.E."/>
        </authorList>
    </citation>
    <scope>NUCLEOTIDE SEQUENCE [LARGE SCALE GENOMIC DNA]</scope>
    <source>
        <strain evidence="1 2">ATCC 9172</strain>
    </source>
</reference>
<dbReference type="RefSeq" id="WP_101554884.1">
    <property type="nucleotide sequence ID" value="NZ_FXYY01000010.1"/>
</dbReference>
<gene>
    <name evidence="1" type="ORF">BLIN9172_01938</name>
</gene>
<protein>
    <submittedName>
        <fullName evidence="1">Uncharacterized protein</fullName>
    </submittedName>
</protein>
<dbReference type="Proteomes" id="UP000234641">
    <property type="component" value="Unassembled WGS sequence"/>
</dbReference>
<evidence type="ECO:0000313" key="2">
    <source>
        <dbReference type="Proteomes" id="UP000234641"/>
    </source>
</evidence>